<proteinExistence type="predicted"/>
<keyword evidence="1 3" id="KW-0378">Hydrolase</keyword>
<evidence type="ECO:0000313" key="4">
    <source>
        <dbReference type="Proteomes" id="UP001594351"/>
    </source>
</evidence>
<organism evidence="3 4">
    <name type="scientific">candidate division CSSED10-310 bacterium</name>
    <dbReference type="NCBI Taxonomy" id="2855610"/>
    <lineage>
        <taxon>Bacteria</taxon>
        <taxon>Bacteria division CSSED10-310</taxon>
    </lineage>
</organism>
<keyword evidence="4" id="KW-1185">Reference proteome</keyword>
<dbReference type="PANTHER" id="PTHR43798:SF31">
    <property type="entry name" value="AB HYDROLASE SUPERFAMILY PROTEIN YCLE"/>
    <property type="match status" value="1"/>
</dbReference>
<dbReference type="Proteomes" id="UP001594351">
    <property type="component" value="Unassembled WGS sequence"/>
</dbReference>
<comment type="caution">
    <text evidence="3">The sequence shown here is derived from an EMBL/GenBank/DDBJ whole genome shotgun (WGS) entry which is preliminary data.</text>
</comment>
<dbReference type="InterPro" id="IPR029058">
    <property type="entry name" value="AB_hydrolase_fold"/>
</dbReference>
<dbReference type="EMBL" id="JBHPBY010000375">
    <property type="protein sequence ID" value="MFC1852838.1"/>
    <property type="molecule type" value="Genomic_DNA"/>
</dbReference>
<gene>
    <name evidence="3" type="ORF">ACFL27_21785</name>
</gene>
<reference evidence="3 4" key="1">
    <citation type="submission" date="2024-09" db="EMBL/GenBank/DDBJ databases">
        <title>Laminarin stimulates single cell rates of sulfate reduction while oxygen inhibits transcriptomic activity in coastal marine sediment.</title>
        <authorList>
            <person name="Lindsay M."/>
            <person name="Orcutt B."/>
            <person name="Emerson D."/>
            <person name="Stepanauskas R."/>
            <person name="D'Angelo T."/>
        </authorList>
    </citation>
    <scope>NUCLEOTIDE SEQUENCE [LARGE SCALE GENOMIC DNA]</scope>
    <source>
        <strain evidence="3">SAG AM-311-K15</strain>
    </source>
</reference>
<name>A0ABV6Z3D6_UNCC1</name>
<evidence type="ECO:0000256" key="1">
    <source>
        <dbReference type="ARBA" id="ARBA00022801"/>
    </source>
</evidence>
<dbReference type="Gene3D" id="3.40.50.1820">
    <property type="entry name" value="alpha/beta hydrolase"/>
    <property type="match status" value="1"/>
</dbReference>
<dbReference type="GO" id="GO:0016787">
    <property type="term" value="F:hydrolase activity"/>
    <property type="evidence" value="ECO:0007669"/>
    <property type="project" value="UniProtKB-KW"/>
</dbReference>
<sequence>MVTRKKLNEKIYHRFDEGPAPVTAVFVHGAGGSHAVWTYQFDVFNDILPCIFLDLPGHGQSSGDSKNSIREYSECLQEFLELQSIENPLLIGHSMGSAIILQTALVLDNVMGLVFVGGGARLKVAPVILEMITSNFSRATQTIAKNLFASSTLDSFFRLVEQDMIACGQIGLLNDFSACNQFDAMDKLATLSIPSLAIVGAKDAMTPPKYSHFLAEHIEDCQLEIIAAAGHMVMAEQPAAFNEILSRFFRVQGQQVS</sequence>
<protein>
    <submittedName>
        <fullName evidence="3">Alpha/beta fold hydrolase</fullName>
    </submittedName>
</protein>
<evidence type="ECO:0000313" key="3">
    <source>
        <dbReference type="EMBL" id="MFC1852838.1"/>
    </source>
</evidence>
<accession>A0ABV6Z3D6</accession>
<dbReference type="InterPro" id="IPR050266">
    <property type="entry name" value="AB_hydrolase_sf"/>
</dbReference>
<evidence type="ECO:0000259" key="2">
    <source>
        <dbReference type="Pfam" id="PF12697"/>
    </source>
</evidence>
<dbReference type="SUPFAM" id="SSF53474">
    <property type="entry name" value="alpha/beta-Hydrolases"/>
    <property type="match status" value="1"/>
</dbReference>
<dbReference type="InterPro" id="IPR000073">
    <property type="entry name" value="AB_hydrolase_1"/>
</dbReference>
<feature type="domain" description="AB hydrolase-1" evidence="2">
    <location>
        <begin position="25"/>
        <end position="243"/>
    </location>
</feature>
<dbReference type="PANTHER" id="PTHR43798">
    <property type="entry name" value="MONOACYLGLYCEROL LIPASE"/>
    <property type="match status" value="1"/>
</dbReference>
<dbReference type="Pfam" id="PF12697">
    <property type="entry name" value="Abhydrolase_6"/>
    <property type="match status" value="1"/>
</dbReference>